<dbReference type="Proteomes" id="UP000536262">
    <property type="component" value="Unassembled WGS sequence"/>
</dbReference>
<dbReference type="NCBIfam" id="NF006848">
    <property type="entry name" value="PRK09358.1-3"/>
    <property type="match status" value="1"/>
</dbReference>
<dbReference type="InterPro" id="IPR028892">
    <property type="entry name" value="ADE"/>
</dbReference>
<dbReference type="Gene3D" id="3.20.20.140">
    <property type="entry name" value="Metal-dependent hydrolases"/>
    <property type="match status" value="1"/>
</dbReference>
<keyword evidence="2 5" id="KW-0378">Hydrolase</keyword>
<dbReference type="GO" id="GO:0000034">
    <property type="term" value="F:adenine deaminase activity"/>
    <property type="evidence" value="ECO:0007669"/>
    <property type="project" value="UniProtKB-UniRule"/>
</dbReference>
<keyword evidence="3 5" id="KW-0862">Zinc</keyword>
<protein>
    <recommendedName>
        <fullName evidence="5">Adenine deaminase</fullName>
        <shortName evidence="5">ADE</shortName>
        <ecNumber evidence="5">3.5.4.2</ecNumber>
    </recommendedName>
    <alternativeName>
        <fullName evidence="5">Adenine aminohydrolase</fullName>
        <shortName evidence="5">AAH</shortName>
    </alternativeName>
</protein>
<accession>A0A7X0F6F1</accession>
<dbReference type="PANTHER" id="PTHR43114">
    <property type="entry name" value="ADENINE DEAMINASE"/>
    <property type="match status" value="1"/>
</dbReference>
<evidence type="ECO:0000256" key="1">
    <source>
        <dbReference type="ARBA" id="ARBA00022723"/>
    </source>
</evidence>
<dbReference type="Pfam" id="PF00962">
    <property type="entry name" value="A_deaminase"/>
    <property type="match status" value="1"/>
</dbReference>
<dbReference type="SUPFAM" id="SSF51556">
    <property type="entry name" value="Metallo-dependent hydrolases"/>
    <property type="match status" value="1"/>
</dbReference>
<dbReference type="GO" id="GO:0009117">
    <property type="term" value="P:nucleotide metabolic process"/>
    <property type="evidence" value="ECO:0007669"/>
    <property type="project" value="UniProtKB-KW"/>
</dbReference>
<gene>
    <name evidence="7" type="ORF">GGR00_001718</name>
</gene>
<keyword evidence="1 5" id="KW-0479">Metal-binding</keyword>
<feature type="site" description="Important for catalytic activity" evidence="5">
    <location>
        <position position="210"/>
    </location>
</feature>
<dbReference type="EC" id="3.5.4.2" evidence="5"/>
<dbReference type="GO" id="GO:0008270">
    <property type="term" value="F:zinc ion binding"/>
    <property type="evidence" value="ECO:0007669"/>
    <property type="project" value="UniProtKB-UniRule"/>
</dbReference>
<proteinExistence type="inferred from homology"/>
<comment type="cofactor">
    <cofactor evidence="5">
        <name>Zn(2+)</name>
        <dbReference type="ChEBI" id="CHEBI:29105"/>
    </cofactor>
    <text evidence="5">Binds 1 zinc ion per subunit.</text>
</comment>
<dbReference type="EMBL" id="JACHOU010000003">
    <property type="protein sequence ID" value="MBB6353944.1"/>
    <property type="molecule type" value="Genomic_DNA"/>
</dbReference>
<evidence type="ECO:0000313" key="7">
    <source>
        <dbReference type="EMBL" id="MBB6353944.1"/>
    </source>
</evidence>
<evidence type="ECO:0000256" key="4">
    <source>
        <dbReference type="ARBA" id="ARBA00023080"/>
    </source>
</evidence>
<sequence length="324" mass="35616">MPLKAELHCHIEGAAAPELVIRQAQKYGKDVSPFIQNGAFVWNDFTSFLAAYDFAADLFRTEEDYARLSEHYLTSLARDGAIYSEVFTSPDHATKAGLSPKAYTDALGEGMERAKAKTGIEGRMIVTGVRHVGVESIEAAARFAARCNHPLVTGFGVAGDERMGDFEDYVRAFEIAREAGLGITIHAGELLGWESVAAALDHIRPSRIGHGVRAIENPDLVKRIADEGVVLEICPGSNIALKVFDSFGEHPFRKLRDAGCKVTLNSDDPPYFWTNLKREYDLAAEHFGMDEKALMATTRTAIEAAFVDRKTKSALMARLDGHKR</sequence>
<feature type="binding site" evidence="5">
    <location>
        <position position="10"/>
    </location>
    <ligand>
        <name>Zn(2+)</name>
        <dbReference type="ChEBI" id="CHEBI:29105"/>
        <note>catalytic</note>
    </ligand>
</feature>
<evidence type="ECO:0000256" key="3">
    <source>
        <dbReference type="ARBA" id="ARBA00022833"/>
    </source>
</evidence>
<feature type="binding site" evidence="5">
    <location>
        <position position="268"/>
    </location>
    <ligand>
        <name>substrate</name>
    </ligand>
</feature>
<dbReference type="PANTHER" id="PTHR43114:SF6">
    <property type="entry name" value="ADENINE DEAMINASE"/>
    <property type="match status" value="1"/>
</dbReference>
<evidence type="ECO:0000259" key="6">
    <source>
        <dbReference type="Pfam" id="PF00962"/>
    </source>
</evidence>
<feature type="binding site" evidence="5">
    <location>
        <position position="186"/>
    </location>
    <ligand>
        <name>Zn(2+)</name>
        <dbReference type="ChEBI" id="CHEBI:29105"/>
        <note>catalytic</note>
    </ligand>
</feature>
<comment type="function">
    <text evidence="5">Catalyzes the hydrolytic deamination of adenine to hypoxanthine. Plays an important role in the purine salvage pathway and in nitrogen catabolism.</text>
</comment>
<dbReference type="CDD" id="cd01320">
    <property type="entry name" value="ADA"/>
    <property type="match status" value="1"/>
</dbReference>
<keyword evidence="4 5" id="KW-0546">Nucleotide metabolism</keyword>
<comment type="catalytic activity">
    <reaction evidence="5">
        <text>adenine + H2O + H(+) = hypoxanthine + NH4(+)</text>
        <dbReference type="Rhea" id="RHEA:23688"/>
        <dbReference type="ChEBI" id="CHEBI:15377"/>
        <dbReference type="ChEBI" id="CHEBI:15378"/>
        <dbReference type="ChEBI" id="CHEBI:16708"/>
        <dbReference type="ChEBI" id="CHEBI:17368"/>
        <dbReference type="ChEBI" id="CHEBI:28938"/>
        <dbReference type="EC" id="3.5.4.2"/>
    </reaction>
</comment>
<comment type="similarity">
    <text evidence="5">Belongs to the metallo-dependent hydrolases superfamily. Adenosine and AMP deaminases family. Adenine deaminase type 2 subfamily.</text>
</comment>
<dbReference type="HAMAP" id="MF_01962">
    <property type="entry name" value="Adenine_deaminase"/>
    <property type="match status" value="1"/>
</dbReference>
<dbReference type="AlphaFoldDB" id="A0A7X0F6F1"/>
<evidence type="ECO:0000256" key="2">
    <source>
        <dbReference type="ARBA" id="ARBA00022801"/>
    </source>
</evidence>
<reference evidence="7 8" key="1">
    <citation type="submission" date="2020-08" db="EMBL/GenBank/DDBJ databases">
        <title>Genomic Encyclopedia of Type Strains, Phase IV (KMG-IV): sequencing the most valuable type-strain genomes for metagenomic binning, comparative biology and taxonomic classification.</title>
        <authorList>
            <person name="Goeker M."/>
        </authorList>
    </citation>
    <scope>NUCLEOTIDE SEQUENCE [LARGE SCALE GENOMIC DNA]</scope>
    <source>
        <strain evidence="7 8">DSM 7051</strain>
    </source>
</reference>
<dbReference type="InterPro" id="IPR032466">
    <property type="entry name" value="Metal_Hydrolase"/>
</dbReference>
<comment type="caution">
    <text evidence="7">The sequence shown here is derived from an EMBL/GenBank/DDBJ whole genome shotgun (WGS) entry which is preliminary data.</text>
</comment>
<keyword evidence="8" id="KW-1185">Reference proteome</keyword>
<feature type="domain" description="Adenosine deaminase" evidence="6">
    <location>
        <begin position="4"/>
        <end position="320"/>
    </location>
</feature>
<dbReference type="GO" id="GO:0006146">
    <property type="term" value="P:adenine catabolic process"/>
    <property type="evidence" value="ECO:0007669"/>
    <property type="project" value="UniProtKB-UniRule"/>
</dbReference>
<name>A0A7X0F6F1_9HYPH</name>
<dbReference type="GO" id="GO:0043103">
    <property type="term" value="P:hypoxanthine salvage"/>
    <property type="evidence" value="ECO:0007669"/>
    <property type="project" value="UniProtKB-UniRule"/>
</dbReference>
<organism evidence="7 8">
    <name type="scientific">Aminobacter aganoensis</name>
    <dbReference type="NCBI Taxonomy" id="83264"/>
    <lineage>
        <taxon>Bacteria</taxon>
        <taxon>Pseudomonadati</taxon>
        <taxon>Pseudomonadota</taxon>
        <taxon>Alphaproteobacteria</taxon>
        <taxon>Hyphomicrobiales</taxon>
        <taxon>Phyllobacteriaceae</taxon>
        <taxon>Aminobacter</taxon>
    </lineage>
</organism>
<feature type="binding site" evidence="5">
    <location>
        <position position="8"/>
    </location>
    <ligand>
        <name>Zn(2+)</name>
        <dbReference type="ChEBI" id="CHEBI:29105"/>
        <note>catalytic</note>
    </ligand>
</feature>
<evidence type="ECO:0000256" key="5">
    <source>
        <dbReference type="HAMAP-Rule" id="MF_01962"/>
    </source>
</evidence>
<dbReference type="NCBIfam" id="TIGR01430">
    <property type="entry name" value="aden_deam"/>
    <property type="match status" value="1"/>
</dbReference>
<dbReference type="RefSeq" id="WP_184699178.1">
    <property type="nucleotide sequence ID" value="NZ_BAABEG010000001.1"/>
</dbReference>
<evidence type="ECO:0000313" key="8">
    <source>
        <dbReference type="Proteomes" id="UP000536262"/>
    </source>
</evidence>
<feature type="binding site" evidence="5">
    <location>
        <position position="267"/>
    </location>
    <ligand>
        <name>Zn(2+)</name>
        <dbReference type="ChEBI" id="CHEBI:29105"/>
        <note>catalytic</note>
    </ligand>
</feature>
<dbReference type="InterPro" id="IPR006330">
    <property type="entry name" value="Ado/ade_deaminase"/>
</dbReference>
<feature type="active site" description="Proton donor" evidence="5">
    <location>
        <position position="189"/>
    </location>
</feature>
<dbReference type="InterPro" id="IPR001365">
    <property type="entry name" value="A_deaminase_dom"/>
</dbReference>